<sequence length="67" mass="7386">MSIAKVTEITSTSKKSFDDAIHDGIERANKSLKNVTSAWVADQKVTVDGGKITSYQVRLKITFVLED</sequence>
<dbReference type="RefSeq" id="WP_109836364.1">
    <property type="nucleotide sequence ID" value="NZ_QGKM01000006.1"/>
</dbReference>
<dbReference type="EMBL" id="QGKM01000006">
    <property type="protein sequence ID" value="PWQ99961.1"/>
    <property type="molecule type" value="Genomic_DNA"/>
</dbReference>
<comment type="caution">
    <text evidence="1">The sequence shown here is derived from an EMBL/GenBank/DDBJ whole genome shotgun (WGS) entry which is preliminary data.</text>
</comment>
<dbReference type="PANTHER" id="PTHR39324">
    <property type="entry name" value="CALCIUM DODECIN"/>
    <property type="match status" value="1"/>
</dbReference>
<dbReference type="Proteomes" id="UP000245539">
    <property type="component" value="Unassembled WGS sequence"/>
</dbReference>
<dbReference type="InterPro" id="IPR009923">
    <property type="entry name" value="Dodecin"/>
</dbReference>
<gene>
    <name evidence="1" type="ORF">DKW60_03925</name>
</gene>
<reference evidence="1 2" key="1">
    <citation type="submission" date="2018-05" db="EMBL/GenBank/DDBJ databases">
        <title>Leucothrix arctica sp. nov., isolated from Arctic seawater.</title>
        <authorList>
            <person name="Choi A."/>
            <person name="Baek K."/>
        </authorList>
    </citation>
    <scope>NUCLEOTIDE SEQUENCE [LARGE SCALE GENOMIC DNA]</scope>
    <source>
        <strain evidence="1 2">JCM 18388</strain>
    </source>
</reference>
<dbReference type="OrthoDB" id="9805449at2"/>
<dbReference type="InterPro" id="IPR036694">
    <property type="entry name" value="Dodecin-like_sf"/>
</dbReference>
<dbReference type="Pfam" id="PF07311">
    <property type="entry name" value="Dodecin"/>
    <property type="match status" value="1"/>
</dbReference>
<evidence type="ECO:0000313" key="1">
    <source>
        <dbReference type="EMBL" id="PWQ99961.1"/>
    </source>
</evidence>
<name>A0A317CP69_9GAMM</name>
<protein>
    <submittedName>
        <fullName evidence="1">Dodecin domain-containing protein</fullName>
    </submittedName>
</protein>
<dbReference type="PANTHER" id="PTHR39324:SF1">
    <property type="entry name" value="CALCIUM DODECIN"/>
    <property type="match status" value="1"/>
</dbReference>
<dbReference type="SUPFAM" id="SSF89807">
    <property type="entry name" value="Dodecin-like"/>
    <property type="match status" value="1"/>
</dbReference>
<dbReference type="Gene3D" id="3.30.1660.10">
    <property type="entry name" value="Flavin-binding protein dodecin"/>
    <property type="match status" value="1"/>
</dbReference>
<evidence type="ECO:0000313" key="2">
    <source>
        <dbReference type="Proteomes" id="UP000245539"/>
    </source>
</evidence>
<organism evidence="1 2">
    <name type="scientific">Leucothrix pacifica</name>
    <dbReference type="NCBI Taxonomy" id="1247513"/>
    <lineage>
        <taxon>Bacteria</taxon>
        <taxon>Pseudomonadati</taxon>
        <taxon>Pseudomonadota</taxon>
        <taxon>Gammaproteobacteria</taxon>
        <taxon>Thiotrichales</taxon>
        <taxon>Thiotrichaceae</taxon>
        <taxon>Leucothrix</taxon>
    </lineage>
</organism>
<keyword evidence="2" id="KW-1185">Reference proteome</keyword>
<dbReference type="InterPro" id="IPR025543">
    <property type="entry name" value="Dodecin-like"/>
</dbReference>
<dbReference type="AlphaFoldDB" id="A0A317CP69"/>
<proteinExistence type="predicted"/>
<accession>A0A317CP69</accession>